<dbReference type="AlphaFoldDB" id="A0ABD6EWE7"/>
<keyword evidence="10" id="KW-1185">Reference proteome</keyword>
<reference evidence="9 10" key="1">
    <citation type="submission" date="2024-08" db="EMBL/GenBank/DDBJ databases">
        <title>Gnathostoma spinigerum genome.</title>
        <authorList>
            <person name="Gonzalez-Bertolin B."/>
            <person name="Monzon S."/>
            <person name="Zaballos A."/>
            <person name="Jimenez P."/>
            <person name="Dekumyoy P."/>
            <person name="Varona S."/>
            <person name="Cuesta I."/>
            <person name="Sumanam S."/>
            <person name="Adisakwattana P."/>
            <person name="Gasser R.B."/>
            <person name="Hernandez-Gonzalez A."/>
            <person name="Young N.D."/>
            <person name="Perteguer M.J."/>
        </authorList>
    </citation>
    <scope>NUCLEOTIDE SEQUENCE [LARGE SCALE GENOMIC DNA]</scope>
    <source>
        <strain evidence="9">AL3</strain>
        <tissue evidence="9">Liver</tissue>
    </source>
</reference>
<evidence type="ECO:0000256" key="6">
    <source>
        <dbReference type="ARBA" id="ARBA00022989"/>
    </source>
</evidence>
<keyword evidence="7 8" id="KW-0472">Membrane</keyword>
<feature type="transmembrane region" description="Helical" evidence="8">
    <location>
        <begin position="100"/>
        <end position="120"/>
    </location>
</feature>
<evidence type="ECO:0000256" key="8">
    <source>
        <dbReference type="SAM" id="Phobius"/>
    </source>
</evidence>
<keyword evidence="3" id="KW-0813">Transport</keyword>
<keyword evidence="6 8" id="KW-1133">Transmembrane helix</keyword>
<protein>
    <submittedName>
        <fullName evidence="9">Uncharacterized protein</fullName>
    </submittedName>
</protein>
<feature type="transmembrane region" description="Helical" evidence="8">
    <location>
        <begin position="157"/>
        <end position="173"/>
    </location>
</feature>
<feature type="transmembrane region" description="Helical" evidence="8">
    <location>
        <begin position="201"/>
        <end position="220"/>
    </location>
</feature>
<feature type="transmembrane region" description="Helical" evidence="8">
    <location>
        <begin position="298"/>
        <end position="317"/>
    </location>
</feature>
<organism evidence="9 10">
    <name type="scientific">Gnathostoma spinigerum</name>
    <dbReference type="NCBI Taxonomy" id="75299"/>
    <lineage>
        <taxon>Eukaryota</taxon>
        <taxon>Metazoa</taxon>
        <taxon>Ecdysozoa</taxon>
        <taxon>Nematoda</taxon>
        <taxon>Chromadorea</taxon>
        <taxon>Rhabditida</taxon>
        <taxon>Spirurina</taxon>
        <taxon>Gnathostomatomorpha</taxon>
        <taxon>Gnathostomatoidea</taxon>
        <taxon>Gnathostomatidae</taxon>
        <taxon>Gnathostoma</taxon>
    </lineage>
</organism>
<feature type="transmembrane region" description="Helical" evidence="8">
    <location>
        <begin position="236"/>
        <end position="255"/>
    </location>
</feature>
<comment type="caution">
    <text evidence="9">The sequence shown here is derived from an EMBL/GenBank/DDBJ whole genome shotgun (WGS) entry which is preliminary data.</text>
</comment>
<keyword evidence="5 8" id="KW-0812">Transmembrane</keyword>
<feature type="transmembrane region" description="Helical" evidence="8">
    <location>
        <begin position="126"/>
        <end position="145"/>
    </location>
</feature>
<dbReference type="EMBL" id="JBGFUD010006447">
    <property type="protein sequence ID" value="MFH4981002.1"/>
    <property type="molecule type" value="Genomic_DNA"/>
</dbReference>
<accession>A0ABD6EWE7</accession>
<dbReference type="Pfam" id="PF08449">
    <property type="entry name" value="UAA"/>
    <property type="match status" value="1"/>
</dbReference>
<dbReference type="Proteomes" id="UP001608902">
    <property type="component" value="Unassembled WGS sequence"/>
</dbReference>
<feature type="transmembrane region" description="Helical" evidence="8">
    <location>
        <begin position="62"/>
        <end position="80"/>
    </location>
</feature>
<proteinExistence type="inferred from homology"/>
<keyword evidence="4" id="KW-0762">Sugar transport</keyword>
<sequence>MRQLFSVFTISSQCIFFSLLWEFYSKQYNIMDHVSSAVGGTLVGCVGCMLSMESLTKEDPNCVNLITFAMFLWVSFVGFLQQSRCFRRWPRNKIPIMRGYLPIVILFFIINVGNNLALTFDIPVPLFIIFKSGALLTNMVLGYLLRNRFFTRRKVSSVVAVTAGIILFTIASYDPTRADTKSKASSSIDAWFSRWIRIPRLLIGVGLLTNSLVLSAYLGLYQEDMYHRYGKHAKEAMFYVHMLSLPGFLFLYRSIWDASLRLSKLDLLSPVGFTNYYLSRWFRLCLTCILQWMCVENIYFLTTQTSSLTVTMLMLIYQRQTKNRKTMKIEFDQKKLPELKTWTELATIWVLGSPFWSGQWEREIKWI</sequence>
<dbReference type="PANTHER" id="PTHR10778:SF4">
    <property type="entry name" value="NUCLEOTIDE SUGAR TRANSPORTER SLC35B4"/>
    <property type="match status" value="1"/>
</dbReference>
<evidence type="ECO:0000313" key="9">
    <source>
        <dbReference type="EMBL" id="MFH4981002.1"/>
    </source>
</evidence>
<evidence type="ECO:0000256" key="3">
    <source>
        <dbReference type="ARBA" id="ARBA00022448"/>
    </source>
</evidence>
<evidence type="ECO:0000313" key="10">
    <source>
        <dbReference type="Proteomes" id="UP001608902"/>
    </source>
</evidence>
<feature type="transmembrane region" description="Helical" evidence="8">
    <location>
        <begin position="36"/>
        <end position="56"/>
    </location>
</feature>
<comment type="subcellular location">
    <subcellularLocation>
        <location evidence="1">Endomembrane system</location>
        <topology evidence="1">Multi-pass membrane protein</topology>
    </subcellularLocation>
</comment>
<evidence type="ECO:0000256" key="4">
    <source>
        <dbReference type="ARBA" id="ARBA00022597"/>
    </source>
</evidence>
<dbReference type="InterPro" id="IPR013657">
    <property type="entry name" value="SCL35B1-4/HUT1"/>
</dbReference>
<evidence type="ECO:0000256" key="2">
    <source>
        <dbReference type="ARBA" id="ARBA00010694"/>
    </source>
</evidence>
<evidence type="ECO:0000256" key="5">
    <source>
        <dbReference type="ARBA" id="ARBA00022692"/>
    </source>
</evidence>
<evidence type="ECO:0000256" key="1">
    <source>
        <dbReference type="ARBA" id="ARBA00004127"/>
    </source>
</evidence>
<comment type="similarity">
    <text evidence="2">Belongs to the nucleotide-sugar transporter family. SLC35B subfamily.</text>
</comment>
<dbReference type="GO" id="GO:0012505">
    <property type="term" value="C:endomembrane system"/>
    <property type="evidence" value="ECO:0007669"/>
    <property type="project" value="UniProtKB-SubCell"/>
</dbReference>
<dbReference type="PANTHER" id="PTHR10778">
    <property type="entry name" value="SOLUTE CARRIER FAMILY 35 MEMBER B"/>
    <property type="match status" value="1"/>
</dbReference>
<gene>
    <name evidence="9" type="ORF">AB6A40_007711</name>
</gene>
<name>A0ABD6EWE7_9BILA</name>
<feature type="transmembrane region" description="Helical" evidence="8">
    <location>
        <begin position="6"/>
        <end position="24"/>
    </location>
</feature>
<evidence type="ECO:0000256" key="7">
    <source>
        <dbReference type="ARBA" id="ARBA00023136"/>
    </source>
</evidence>